<dbReference type="Proteomes" id="UP001292094">
    <property type="component" value="Unassembled WGS sequence"/>
</dbReference>
<evidence type="ECO:0000259" key="1">
    <source>
        <dbReference type="PROSITE" id="PS50908"/>
    </source>
</evidence>
<dbReference type="InterPro" id="IPR016135">
    <property type="entry name" value="UBQ-conjugating_enzyme/RWD"/>
</dbReference>
<dbReference type="SUPFAM" id="SSF57850">
    <property type="entry name" value="RING/U-box"/>
    <property type="match status" value="1"/>
</dbReference>
<evidence type="ECO:0000313" key="3">
    <source>
        <dbReference type="Proteomes" id="UP001292094"/>
    </source>
</evidence>
<organism evidence="2 3">
    <name type="scientific">Petrolisthes manimaculis</name>
    <dbReference type="NCBI Taxonomy" id="1843537"/>
    <lineage>
        <taxon>Eukaryota</taxon>
        <taxon>Metazoa</taxon>
        <taxon>Ecdysozoa</taxon>
        <taxon>Arthropoda</taxon>
        <taxon>Crustacea</taxon>
        <taxon>Multicrustacea</taxon>
        <taxon>Malacostraca</taxon>
        <taxon>Eumalacostraca</taxon>
        <taxon>Eucarida</taxon>
        <taxon>Decapoda</taxon>
        <taxon>Pleocyemata</taxon>
        <taxon>Anomura</taxon>
        <taxon>Galatheoidea</taxon>
        <taxon>Porcellanidae</taxon>
        <taxon>Petrolisthes</taxon>
    </lineage>
</organism>
<feature type="domain" description="RWD" evidence="1">
    <location>
        <begin position="1"/>
        <end position="77"/>
    </location>
</feature>
<dbReference type="InterPro" id="IPR013083">
    <property type="entry name" value="Znf_RING/FYVE/PHD"/>
</dbReference>
<dbReference type="EMBL" id="JAWZYT010002649">
    <property type="protein sequence ID" value="KAK4302894.1"/>
    <property type="molecule type" value="Genomic_DNA"/>
</dbReference>
<dbReference type="Gene3D" id="3.10.110.10">
    <property type="entry name" value="Ubiquitin Conjugating Enzyme"/>
    <property type="match status" value="1"/>
</dbReference>
<reference evidence="2" key="1">
    <citation type="submission" date="2023-11" db="EMBL/GenBank/DDBJ databases">
        <title>Genome assemblies of two species of porcelain crab, Petrolisthes cinctipes and Petrolisthes manimaculis (Anomura: Porcellanidae).</title>
        <authorList>
            <person name="Angst P."/>
        </authorList>
    </citation>
    <scope>NUCLEOTIDE SEQUENCE</scope>
    <source>
        <strain evidence="2">PB745_02</strain>
        <tissue evidence="2">Gill</tissue>
    </source>
</reference>
<keyword evidence="3" id="KW-1185">Reference proteome</keyword>
<evidence type="ECO:0000313" key="2">
    <source>
        <dbReference type="EMBL" id="KAK4302892.1"/>
    </source>
</evidence>
<dbReference type="PANTHER" id="PTHR40237">
    <property type="entry name" value="LD44813P"/>
    <property type="match status" value="1"/>
</dbReference>
<dbReference type="Gene3D" id="3.30.40.10">
    <property type="entry name" value="Zinc/RING finger domain, C3HC4 (zinc finger)"/>
    <property type="match status" value="1"/>
</dbReference>
<gene>
    <name evidence="2" type="ORF">Pmani_025052</name>
</gene>
<proteinExistence type="predicted"/>
<dbReference type="PROSITE" id="PS50908">
    <property type="entry name" value="RWD"/>
    <property type="match status" value="1"/>
</dbReference>
<dbReference type="PANTHER" id="PTHR40237:SF1">
    <property type="entry name" value="LD44813P"/>
    <property type="match status" value="1"/>
</dbReference>
<accession>A0AAE1P8Q8</accession>
<feature type="non-terminal residue" evidence="2">
    <location>
        <position position="1"/>
    </location>
</feature>
<dbReference type="EMBL" id="JAWZYT010002649">
    <property type="protein sequence ID" value="KAK4302891.1"/>
    <property type="molecule type" value="Genomic_DNA"/>
</dbReference>
<dbReference type="InterPro" id="IPR006575">
    <property type="entry name" value="RWD_dom"/>
</dbReference>
<dbReference type="EMBL" id="JAWZYT010002649">
    <property type="protein sequence ID" value="KAK4302892.1"/>
    <property type="molecule type" value="Genomic_DNA"/>
</dbReference>
<name>A0AAE1P8Q8_9EUCA</name>
<dbReference type="AlphaFoldDB" id="A0AAE1P8Q8"/>
<protein>
    <recommendedName>
        <fullName evidence="1">RWD domain-containing protein</fullName>
    </recommendedName>
</protein>
<comment type="caution">
    <text evidence="2">The sequence shown here is derived from an EMBL/GenBank/DDBJ whole genome shotgun (WGS) entry which is preliminary data.</text>
</comment>
<dbReference type="EMBL" id="JAWZYT010002649">
    <property type="protein sequence ID" value="KAK4302893.1"/>
    <property type="molecule type" value="Genomic_DNA"/>
</dbReference>
<sequence length="269" mass="31191">MVRVNIQRTKYKQITSCFQFDASYPKSRALIELKSRHVSDRLLQGLTKLAEGEAEKVLGKPQVLPVLRFVQTFLDDNPLCCCSEEIANVRKKLKPQTDSIKLRQKNSSVLVKVGDANYYIKYNLTIPQDYPDTCIRIEERACNYPPVFRRWFRAQSEEIARRCVQPPAKLNPQKDPPFVLAPSLEPVVNFLLDEAHRYVKMVCKVCGERAFPDDPQEVEMEESGARHVERVYCGHIYHNACLDRYIKSPPFQSLKSCHSCGLRIYHEKW</sequence>